<dbReference type="Proteomes" id="UP000433577">
    <property type="component" value="Chromosome 1"/>
</dbReference>
<evidence type="ECO:0000313" key="15">
    <source>
        <dbReference type="Proteomes" id="UP000433577"/>
    </source>
</evidence>
<dbReference type="NCBIfam" id="TIGR00665">
    <property type="entry name" value="DnaB"/>
    <property type="match status" value="1"/>
</dbReference>
<keyword evidence="2 12" id="KW-0639">Primosome</keyword>
<evidence type="ECO:0000256" key="12">
    <source>
        <dbReference type="RuleBase" id="RU362085"/>
    </source>
</evidence>
<dbReference type="Pfam" id="PF00772">
    <property type="entry name" value="DnaB"/>
    <property type="match status" value="1"/>
</dbReference>
<evidence type="ECO:0000256" key="8">
    <source>
        <dbReference type="ARBA" id="ARBA00023125"/>
    </source>
</evidence>
<keyword evidence="8 12" id="KW-0238">DNA-binding</keyword>
<dbReference type="PANTHER" id="PTHR30153">
    <property type="entry name" value="REPLICATIVE DNA HELICASE DNAB"/>
    <property type="match status" value="1"/>
</dbReference>
<keyword evidence="5 12" id="KW-0378">Hydrolase</keyword>
<organism evidence="14 15">
    <name type="scientific">Paraburkholderia acidisoli</name>
    <dbReference type="NCBI Taxonomy" id="2571748"/>
    <lineage>
        <taxon>Bacteria</taxon>
        <taxon>Pseudomonadati</taxon>
        <taxon>Pseudomonadota</taxon>
        <taxon>Betaproteobacteria</taxon>
        <taxon>Burkholderiales</taxon>
        <taxon>Burkholderiaceae</taxon>
        <taxon>Paraburkholderia</taxon>
    </lineage>
</organism>
<keyword evidence="6 12" id="KW-0347">Helicase</keyword>
<evidence type="ECO:0000256" key="7">
    <source>
        <dbReference type="ARBA" id="ARBA00022840"/>
    </source>
</evidence>
<dbReference type="GO" id="GO:0005829">
    <property type="term" value="C:cytosol"/>
    <property type="evidence" value="ECO:0007669"/>
    <property type="project" value="TreeGrafter"/>
</dbReference>
<dbReference type="InterPro" id="IPR007694">
    <property type="entry name" value="DNA_helicase_DnaB-like_C"/>
</dbReference>
<evidence type="ECO:0000256" key="1">
    <source>
        <dbReference type="ARBA" id="ARBA00008428"/>
    </source>
</evidence>
<dbReference type="SUPFAM" id="SSF48024">
    <property type="entry name" value="N-terminal domain of DnaB helicase"/>
    <property type="match status" value="1"/>
</dbReference>
<evidence type="ECO:0000256" key="11">
    <source>
        <dbReference type="NCBIfam" id="TIGR00665"/>
    </source>
</evidence>
<dbReference type="PROSITE" id="PS51199">
    <property type="entry name" value="SF4_HELICASE"/>
    <property type="match status" value="1"/>
</dbReference>
<evidence type="ECO:0000256" key="6">
    <source>
        <dbReference type="ARBA" id="ARBA00022806"/>
    </source>
</evidence>
<evidence type="ECO:0000256" key="4">
    <source>
        <dbReference type="ARBA" id="ARBA00022741"/>
    </source>
</evidence>
<dbReference type="GO" id="GO:0005524">
    <property type="term" value="F:ATP binding"/>
    <property type="evidence" value="ECO:0007669"/>
    <property type="project" value="UniProtKB-UniRule"/>
</dbReference>
<sequence length="465" mass="50590">MNAPHELDELGVRVPPAAIEMEQSVLGALLLDNDAIDRIGDLRAEHFYRYEHRLIFETIQKMLMASRSADVMTVFEWMQSAGTLDRTGGLQYLNALAGTAMGSANIARYAQIVVDRWKLRGVLAALDEVGAMVHNRNGREVGEIIAEAQTRLESLADTAVQAPQLAAAGLAELVTELDAQFHGTPTSATVVKTGFTDVDRKLDGGMRGGDLVVVAGRPSMGKTAFSMAISDHAAAHAGPALVFSIEMPTKQLNMRLLARAGNLPIGKLKDGSKMEDGDWPKLTRAVQHISDLPLYIDESGSVSLPDIVSRARALKRREGLSLIVVDYLGLVKLGKEERHDLQIAAVTRGLKELAKQLDVPVLLLCQLSREVEKRPNKRPQMSDLRDSGAIEQDADVILFLYRDEVYHRDTADKGVAEVIFAKQRNGALGKVGLAFVGDHAKFADLDAGRLLGSSESRATRARGFD</sequence>
<keyword evidence="9" id="KW-0413">Isomerase</keyword>
<accession>A0A7Z2JG31</accession>
<dbReference type="InterPro" id="IPR027417">
    <property type="entry name" value="P-loop_NTPase"/>
</dbReference>
<dbReference type="RefSeq" id="WP_158951140.1">
    <property type="nucleotide sequence ID" value="NZ_CP046913.1"/>
</dbReference>
<comment type="function">
    <text evidence="12">The main replicative DNA helicase, it participates in initiation and elongation during chromosome replication. Travels ahead of the DNA replisome, separating dsDNA into templates for DNA synthesis. A processive ATP-dependent 5'-3' DNA helicase it has DNA-dependent ATPase activity.</text>
</comment>
<evidence type="ECO:0000256" key="3">
    <source>
        <dbReference type="ARBA" id="ARBA00022705"/>
    </source>
</evidence>
<protein>
    <recommendedName>
        <fullName evidence="11 12">Replicative DNA helicase</fullName>
        <ecNumber evidence="11 12">5.6.2.3</ecNumber>
    </recommendedName>
</protein>
<keyword evidence="7 12" id="KW-0067">ATP-binding</keyword>
<dbReference type="InterPro" id="IPR007692">
    <property type="entry name" value="DNA_helicase_DnaB"/>
</dbReference>
<keyword evidence="15" id="KW-1185">Reference proteome</keyword>
<dbReference type="GO" id="GO:0003677">
    <property type="term" value="F:DNA binding"/>
    <property type="evidence" value="ECO:0007669"/>
    <property type="project" value="UniProtKB-UniRule"/>
</dbReference>
<name>A0A7Z2JG31_9BURK</name>
<dbReference type="Pfam" id="PF03796">
    <property type="entry name" value="DnaB_C"/>
    <property type="match status" value="1"/>
</dbReference>
<evidence type="ECO:0000256" key="2">
    <source>
        <dbReference type="ARBA" id="ARBA00022515"/>
    </source>
</evidence>
<evidence type="ECO:0000256" key="9">
    <source>
        <dbReference type="ARBA" id="ARBA00023235"/>
    </source>
</evidence>
<comment type="similarity">
    <text evidence="1 12">Belongs to the helicase family. DnaB subfamily.</text>
</comment>
<dbReference type="GO" id="GO:1990077">
    <property type="term" value="C:primosome complex"/>
    <property type="evidence" value="ECO:0007669"/>
    <property type="project" value="UniProtKB-UniRule"/>
</dbReference>
<dbReference type="InterPro" id="IPR016136">
    <property type="entry name" value="DNA_helicase_N/primase_C"/>
</dbReference>
<evidence type="ECO:0000256" key="5">
    <source>
        <dbReference type="ARBA" id="ARBA00022801"/>
    </source>
</evidence>
<dbReference type="KEGG" id="pacs:FAZ98_10420"/>
<dbReference type="EC" id="5.6.2.3" evidence="11 12"/>
<dbReference type="InterPro" id="IPR036185">
    <property type="entry name" value="DNA_heli_DnaB-like_N_sf"/>
</dbReference>
<dbReference type="Gene3D" id="1.10.860.10">
    <property type="entry name" value="DNAb Helicase, Chain A"/>
    <property type="match status" value="1"/>
</dbReference>
<evidence type="ECO:0000313" key="14">
    <source>
        <dbReference type="EMBL" id="QGZ62109.1"/>
    </source>
</evidence>
<feature type="domain" description="SF4 helicase" evidence="13">
    <location>
        <begin position="184"/>
        <end position="449"/>
    </location>
</feature>
<dbReference type="SUPFAM" id="SSF52540">
    <property type="entry name" value="P-loop containing nucleoside triphosphate hydrolases"/>
    <property type="match status" value="1"/>
</dbReference>
<evidence type="ECO:0000259" key="13">
    <source>
        <dbReference type="PROSITE" id="PS51199"/>
    </source>
</evidence>
<keyword evidence="4 12" id="KW-0547">Nucleotide-binding</keyword>
<dbReference type="AlphaFoldDB" id="A0A7Z2JG31"/>
<dbReference type="GO" id="GO:0006269">
    <property type="term" value="P:DNA replication, synthesis of primer"/>
    <property type="evidence" value="ECO:0007669"/>
    <property type="project" value="UniProtKB-UniRule"/>
</dbReference>
<evidence type="ECO:0000256" key="10">
    <source>
        <dbReference type="ARBA" id="ARBA00048954"/>
    </source>
</evidence>
<dbReference type="GO" id="GO:0043139">
    <property type="term" value="F:5'-3' DNA helicase activity"/>
    <property type="evidence" value="ECO:0007669"/>
    <property type="project" value="UniProtKB-EC"/>
</dbReference>
<dbReference type="OrthoDB" id="9060359at2"/>
<reference evidence="14 15" key="1">
    <citation type="submission" date="2019-12" db="EMBL/GenBank/DDBJ databases">
        <title>Paraburkholderia acidiphila 7Q-K02 sp. nov and Paraburkholderia acidisoli DHF22 sp. nov., two strains isolated from forest soil.</title>
        <authorList>
            <person name="Gao Z."/>
            <person name="Qiu L."/>
        </authorList>
    </citation>
    <scope>NUCLEOTIDE SEQUENCE [LARGE SCALE GENOMIC DNA]</scope>
    <source>
        <strain evidence="14 15">DHF22</strain>
    </source>
</reference>
<comment type="catalytic activity">
    <reaction evidence="10 12">
        <text>ATP + H2O = ADP + phosphate + H(+)</text>
        <dbReference type="Rhea" id="RHEA:13065"/>
        <dbReference type="ChEBI" id="CHEBI:15377"/>
        <dbReference type="ChEBI" id="CHEBI:15378"/>
        <dbReference type="ChEBI" id="CHEBI:30616"/>
        <dbReference type="ChEBI" id="CHEBI:43474"/>
        <dbReference type="ChEBI" id="CHEBI:456216"/>
        <dbReference type="EC" id="5.6.2.3"/>
    </reaction>
</comment>
<dbReference type="Gene3D" id="3.40.50.300">
    <property type="entry name" value="P-loop containing nucleotide triphosphate hydrolases"/>
    <property type="match status" value="1"/>
</dbReference>
<gene>
    <name evidence="14" type="primary">dnaB</name>
    <name evidence="14" type="ORF">FAZ98_10420</name>
</gene>
<keyword evidence="3 12" id="KW-0235">DNA replication</keyword>
<dbReference type="GO" id="GO:0016787">
    <property type="term" value="F:hydrolase activity"/>
    <property type="evidence" value="ECO:0007669"/>
    <property type="project" value="UniProtKB-KW"/>
</dbReference>
<proteinExistence type="inferred from homology"/>
<dbReference type="EMBL" id="CP046913">
    <property type="protein sequence ID" value="QGZ62109.1"/>
    <property type="molecule type" value="Genomic_DNA"/>
</dbReference>
<dbReference type="InterPro" id="IPR007693">
    <property type="entry name" value="DNA_helicase_DnaB-like_N"/>
</dbReference>
<dbReference type="PANTHER" id="PTHR30153:SF2">
    <property type="entry name" value="REPLICATIVE DNA HELICASE"/>
    <property type="match status" value="1"/>
</dbReference>
<dbReference type="CDD" id="cd00984">
    <property type="entry name" value="DnaB_C"/>
    <property type="match status" value="1"/>
</dbReference>